<evidence type="ECO:0000313" key="2">
    <source>
        <dbReference type="Proteomes" id="UP000676601"/>
    </source>
</evidence>
<dbReference type="RefSeq" id="WP_212983871.1">
    <property type="nucleotide sequence ID" value="NZ_BORU01000001.1"/>
</dbReference>
<keyword evidence="2" id="KW-1185">Reference proteome</keyword>
<comment type="caution">
    <text evidence="1">The sequence shown here is derived from an EMBL/GenBank/DDBJ whole genome shotgun (WGS) entry which is preliminary data.</text>
</comment>
<evidence type="ECO:0000313" key="1">
    <source>
        <dbReference type="EMBL" id="GIO54389.1"/>
    </source>
</evidence>
<sequence>MLKNIGFHLASVEYSGDTLGKNLLSGSPGNPRNAVQSIQVMQKRGMPFGYLQMCEHGF</sequence>
<gene>
    <name evidence="1" type="ORF">J21TS7_27070</name>
</gene>
<organism evidence="1 2">
    <name type="scientific">Paenibacillus cineris</name>
    <dbReference type="NCBI Taxonomy" id="237530"/>
    <lineage>
        <taxon>Bacteria</taxon>
        <taxon>Bacillati</taxon>
        <taxon>Bacillota</taxon>
        <taxon>Bacilli</taxon>
        <taxon>Bacillales</taxon>
        <taxon>Paenibacillaceae</taxon>
        <taxon>Paenibacillus</taxon>
    </lineage>
</organism>
<name>A0ABQ4LCV4_9BACL</name>
<reference evidence="1 2" key="1">
    <citation type="submission" date="2021-03" db="EMBL/GenBank/DDBJ databases">
        <title>Antimicrobial resistance genes in bacteria isolated from Japanese honey, and their potential for conferring macrolide and lincosamide resistance in the American foulbrood pathogen Paenibacillus larvae.</title>
        <authorList>
            <person name="Okamoto M."/>
            <person name="Kumagai M."/>
            <person name="Kanamori H."/>
            <person name="Takamatsu D."/>
        </authorList>
    </citation>
    <scope>NUCLEOTIDE SEQUENCE [LARGE SCALE GENOMIC DNA]</scope>
    <source>
        <strain evidence="1 2">J21TS7</strain>
    </source>
</reference>
<accession>A0ABQ4LCV4</accession>
<proteinExistence type="predicted"/>
<dbReference type="EMBL" id="BORU01000001">
    <property type="protein sequence ID" value="GIO54389.1"/>
    <property type="molecule type" value="Genomic_DNA"/>
</dbReference>
<dbReference type="Proteomes" id="UP000676601">
    <property type="component" value="Unassembled WGS sequence"/>
</dbReference>
<protein>
    <submittedName>
        <fullName evidence="1">Uncharacterized protein</fullName>
    </submittedName>
</protein>